<reference evidence="2" key="1">
    <citation type="submission" date="2016-10" db="EMBL/GenBank/DDBJ databases">
        <authorList>
            <person name="Varghese N."/>
            <person name="Submissions S."/>
        </authorList>
    </citation>
    <scope>NUCLEOTIDE SEQUENCE [LARGE SCALE GENOMIC DNA]</scope>
    <source>
        <strain evidence="2">DSM 25730</strain>
    </source>
</reference>
<evidence type="ECO:0000313" key="2">
    <source>
        <dbReference type="Proteomes" id="UP000199439"/>
    </source>
</evidence>
<gene>
    <name evidence="1" type="ORF">SAMN04487987_1107</name>
</gene>
<dbReference type="Proteomes" id="UP000199439">
    <property type="component" value="Unassembled WGS sequence"/>
</dbReference>
<protein>
    <recommendedName>
        <fullName evidence="3">SpoIIAA-like</fullName>
    </recommendedName>
</protein>
<proteinExistence type="predicted"/>
<sequence>MTIENYAFFKTYNFTKLEFSFGNFYLSKTFFVGEINEGVHFDWTCIEEAFKKIKVFYGKEAKVAYISNRIKHYSIDPSNWTKVQNSNFRPIASAIVIYNNSSYMNASIEKKFTNISIKRCMSLKEAIDWVENLNEFN</sequence>
<evidence type="ECO:0000313" key="1">
    <source>
        <dbReference type="EMBL" id="SFD33832.1"/>
    </source>
</evidence>
<dbReference type="RefSeq" id="WP_092853108.1">
    <property type="nucleotide sequence ID" value="NZ_FOMI01000010.1"/>
</dbReference>
<dbReference type="OrthoDB" id="1144611at2"/>
<dbReference type="STRING" id="870482.SAMN04487987_1107"/>
<dbReference type="EMBL" id="FOMI01000010">
    <property type="protein sequence ID" value="SFD33832.1"/>
    <property type="molecule type" value="Genomic_DNA"/>
</dbReference>
<evidence type="ECO:0008006" key="3">
    <source>
        <dbReference type="Google" id="ProtNLM"/>
    </source>
</evidence>
<keyword evidence="2" id="KW-1185">Reference proteome</keyword>
<organism evidence="1 2">
    <name type="scientific">Algibacter pectinivorans</name>
    <dbReference type="NCBI Taxonomy" id="870482"/>
    <lineage>
        <taxon>Bacteria</taxon>
        <taxon>Pseudomonadati</taxon>
        <taxon>Bacteroidota</taxon>
        <taxon>Flavobacteriia</taxon>
        <taxon>Flavobacteriales</taxon>
        <taxon>Flavobacteriaceae</taxon>
        <taxon>Algibacter</taxon>
    </lineage>
</organism>
<name>A0A1I1RI27_9FLAO</name>
<dbReference type="AlphaFoldDB" id="A0A1I1RI27"/>
<accession>A0A1I1RI27</accession>